<dbReference type="Pfam" id="PF12937">
    <property type="entry name" value="F-box-like"/>
    <property type="match status" value="1"/>
</dbReference>
<feature type="compositionally biased region" description="Acidic residues" evidence="1">
    <location>
        <begin position="690"/>
        <end position="702"/>
    </location>
</feature>
<sequence length="773" mass="83602">MPFYAASHLDHEYDSSERYSGAIGNKGKGKCNTRTSDEGDAGFSPHHTSGFYRETSVNSCCSLQGSGGRAWRAPLRLTHLPLDTLILVLSYLTPHEILSLRKASKRLHAVSYERIVWLDALRQLCRARSIFGGTFPLNSMTQRQLEHAATTPARFSSMVSCDREERARMRVSAERDLQSASSAPGGPPPGGGMHDASGDGGQDSERAEWEQEEEEAAAAARAPIRPIATRVLLPRTPRGKIQNALMMAATADFSSNHHPTSISANNAPANNAASAPPAAHPHPQSTHPTPTASAAPVSYGVFETSYLVPGGRFLLTRTYGNLLQVWDLGWSADMMVQPESVAAVHLGSGELQFDPDAQMTPDGEGLLIFVASENVFRIFEVQPLAEAPTFRKIASIDVVLGGRCVYVFTSEVIVYCMGRRVTVWNYRDDTIATWGVRLGRVWDIAFTDKHVVLLDQTGFSVFRVPPMRPRTTEAALLSAFAAPAMALAVANVAPGQQNMPQIIPTQTAVMHLPYPFETVLKVADNWSWYTAVTKGRPMHFDVLGVGATSGDDAQTMREISGIDDDEEDGTASDIGPAPLDDDMDETRSALIVARYTLMKVSPDASDGAPARLGARMPSHLPVLVEHARVGGRQVRDASVYAARSVRTGGPEMMLMWPGKARGRGEVVDGRERMMVYCSDLRNDGMPIPEAEMDGGSDTDTDMEGQQGSSRGRRSARGRVAALELSGVYRDAHGHGEAGDVICCPFSGRVCAISEQGSIHIMDYVLPAPSGGRN</sequence>
<feature type="region of interest" description="Disordered" evidence="1">
    <location>
        <begin position="166"/>
        <end position="222"/>
    </location>
</feature>
<feature type="region of interest" description="Disordered" evidence="1">
    <location>
        <begin position="255"/>
        <end position="293"/>
    </location>
</feature>
<dbReference type="SUPFAM" id="SSF101908">
    <property type="entry name" value="Putative isomerase YbhE"/>
    <property type="match status" value="1"/>
</dbReference>
<feature type="compositionally biased region" description="Basic and acidic residues" evidence="1">
    <location>
        <begin position="166"/>
        <end position="177"/>
    </location>
</feature>
<name>A0ABR3JWX5_9AGAR</name>
<dbReference type="InterPro" id="IPR036047">
    <property type="entry name" value="F-box-like_dom_sf"/>
</dbReference>
<dbReference type="Proteomes" id="UP001556367">
    <property type="component" value="Unassembled WGS sequence"/>
</dbReference>
<dbReference type="InterPro" id="IPR001810">
    <property type="entry name" value="F-box_dom"/>
</dbReference>
<gene>
    <name evidence="3" type="ORF">HGRIS_011472</name>
</gene>
<dbReference type="CDD" id="cd09917">
    <property type="entry name" value="F-box_SF"/>
    <property type="match status" value="1"/>
</dbReference>
<reference evidence="4" key="1">
    <citation type="submission" date="2024-06" db="EMBL/GenBank/DDBJ databases">
        <title>Multi-omics analyses provide insights into the biosynthesis of the anticancer antibiotic pleurotin in Hohenbuehelia grisea.</title>
        <authorList>
            <person name="Weaver J.A."/>
            <person name="Alberti F."/>
        </authorList>
    </citation>
    <scope>NUCLEOTIDE SEQUENCE [LARGE SCALE GENOMIC DNA]</scope>
    <source>
        <strain evidence="4">T-177</strain>
    </source>
</reference>
<feature type="region of interest" description="Disordered" evidence="1">
    <location>
        <begin position="685"/>
        <end position="717"/>
    </location>
</feature>
<keyword evidence="4" id="KW-1185">Reference proteome</keyword>
<feature type="region of interest" description="Disordered" evidence="1">
    <location>
        <begin position="562"/>
        <end position="582"/>
    </location>
</feature>
<comment type="caution">
    <text evidence="3">The sequence shown here is derived from an EMBL/GenBank/DDBJ whole genome shotgun (WGS) entry which is preliminary data.</text>
</comment>
<dbReference type="EMBL" id="JASNQZ010000002">
    <property type="protein sequence ID" value="KAL0959783.1"/>
    <property type="molecule type" value="Genomic_DNA"/>
</dbReference>
<feature type="domain" description="F-box" evidence="2">
    <location>
        <begin position="74"/>
        <end position="120"/>
    </location>
</feature>
<evidence type="ECO:0000313" key="4">
    <source>
        <dbReference type="Proteomes" id="UP001556367"/>
    </source>
</evidence>
<protein>
    <recommendedName>
        <fullName evidence="2">F-box domain-containing protein</fullName>
    </recommendedName>
</protein>
<organism evidence="3 4">
    <name type="scientific">Hohenbuehelia grisea</name>
    <dbReference type="NCBI Taxonomy" id="104357"/>
    <lineage>
        <taxon>Eukaryota</taxon>
        <taxon>Fungi</taxon>
        <taxon>Dikarya</taxon>
        <taxon>Basidiomycota</taxon>
        <taxon>Agaricomycotina</taxon>
        <taxon>Agaricomycetes</taxon>
        <taxon>Agaricomycetidae</taxon>
        <taxon>Agaricales</taxon>
        <taxon>Pleurotineae</taxon>
        <taxon>Pleurotaceae</taxon>
        <taxon>Hohenbuehelia</taxon>
    </lineage>
</organism>
<evidence type="ECO:0000313" key="3">
    <source>
        <dbReference type="EMBL" id="KAL0959783.1"/>
    </source>
</evidence>
<dbReference type="PROSITE" id="PS50181">
    <property type="entry name" value="FBOX"/>
    <property type="match status" value="1"/>
</dbReference>
<dbReference type="SMART" id="SM00256">
    <property type="entry name" value="FBOX"/>
    <property type="match status" value="1"/>
</dbReference>
<proteinExistence type="predicted"/>
<feature type="compositionally biased region" description="Low complexity" evidence="1">
    <location>
        <begin position="259"/>
        <end position="293"/>
    </location>
</feature>
<evidence type="ECO:0000256" key="1">
    <source>
        <dbReference type="SAM" id="MobiDB-lite"/>
    </source>
</evidence>
<dbReference type="SUPFAM" id="SSF81383">
    <property type="entry name" value="F-box domain"/>
    <property type="match status" value="1"/>
</dbReference>
<evidence type="ECO:0000259" key="2">
    <source>
        <dbReference type="PROSITE" id="PS50181"/>
    </source>
</evidence>
<accession>A0ABR3JWX5</accession>